<sequence>MSDRQYTVSIVGATGVKLAANTPSAAVAIPAGARVVTIVNTTDVLAYVRAGDSAVVADVNAMPILPGSVSIFEVSGATHIAGFAAAEGILDIVPGG</sequence>
<dbReference type="RefSeq" id="YP_010719862.1">
    <property type="nucleotide sequence ID" value="NC_072502.1"/>
</dbReference>
<protein>
    <submittedName>
        <fullName evidence="1">Uncharacterized protein</fullName>
    </submittedName>
</protein>
<reference evidence="1" key="1">
    <citation type="submission" date="2022-11" db="EMBL/GenBank/DDBJ databases">
        <authorList>
            <person name="Jaryenneh J.D."/>
            <person name="Schoeniger J.S."/>
            <person name="Mageeney C.M."/>
        </authorList>
    </citation>
    <scope>NUCLEOTIDE SEQUENCE</scope>
</reference>
<evidence type="ECO:0000313" key="2">
    <source>
        <dbReference type="Proteomes" id="UP001211688"/>
    </source>
</evidence>
<dbReference type="EMBL" id="OP882271">
    <property type="protein sequence ID" value="WAX22434.1"/>
    <property type="molecule type" value="Genomic_DNA"/>
</dbReference>
<name>A0AAE9VDH6_9CAUD</name>
<proteinExistence type="predicted"/>
<dbReference type="Proteomes" id="UP001211688">
    <property type="component" value="Segment"/>
</dbReference>
<dbReference type="KEGG" id="vg:79413002"/>
<keyword evidence="2" id="KW-1185">Reference proteome</keyword>
<dbReference type="GeneID" id="79413002"/>
<organism evidence="1 2">
    <name type="scientific">Pseudomonas phage MiCath</name>
    <dbReference type="NCBI Taxonomy" id="3003729"/>
    <lineage>
        <taxon>Viruses</taxon>
        <taxon>Duplodnaviria</taxon>
        <taxon>Heunggongvirae</taxon>
        <taxon>Uroviricota</taxon>
        <taxon>Caudoviricetes</taxon>
        <taxon>Queuovirinae</taxon>
        <taxon>Micathvirus</taxon>
        <taxon>Micathvirus micath</taxon>
    </lineage>
</organism>
<accession>A0AAE9VDH6</accession>
<evidence type="ECO:0000313" key="1">
    <source>
        <dbReference type="EMBL" id="WAX22434.1"/>
    </source>
</evidence>